<feature type="compositionally biased region" description="Basic and acidic residues" evidence="1">
    <location>
        <begin position="135"/>
        <end position="148"/>
    </location>
</feature>
<feature type="region of interest" description="Disordered" evidence="1">
    <location>
        <begin position="88"/>
        <end position="148"/>
    </location>
</feature>
<proteinExistence type="predicted"/>
<feature type="region of interest" description="Disordered" evidence="1">
    <location>
        <begin position="1"/>
        <end position="34"/>
    </location>
</feature>
<dbReference type="EMBL" id="JANPWB010000009">
    <property type="protein sequence ID" value="KAJ1157088.1"/>
    <property type="molecule type" value="Genomic_DNA"/>
</dbReference>
<sequence>MGGARLEPSRDPCCQATETEAKTAFPGGERPGERVDQCRKESCRVKWPHSSDAPAVGVKLSDNILGTQPLSLAIVAGIRLRVCPPLQVPIADSKDPPSDIQDGAAERGAATQCSDPGALTADPRCAPQTGSNGQRGERTGSREENSIQ</sequence>
<evidence type="ECO:0000313" key="3">
    <source>
        <dbReference type="Proteomes" id="UP001066276"/>
    </source>
</evidence>
<comment type="caution">
    <text evidence="2">The sequence shown here is derived from an EMBL/GenBank/DDBJ whole genome shotgun (WGS) entry which is preliminary data.</text>
</comment>
<accession>A0AAV7RYR4</accession>
<reference evidence="2" key="1">
    <citation type="journal article" date="2022" name="bioRxiv">
        <title>Sequencing and chromosome-scale assembly of the giantPleurodeles waltlgenome.</title>
        <authorList>
            <person name="Brown T."/>
            <person name="Elewa A."/>
            <person name="Iarovenko S."/>
            <person name="Subramanian E."/>
            <person name="Araus A.J."/>
            <person name="Petzold A."/>
            <person name="Susuki M."/>
            <person name="Suzuki K.-i.T."/>
            <person name="Hayashi T."/>
            <person name="Toyoda A."/>
            <person name="Oliveira C."/>
            <person name="Osipova E."/>
            <person name="Leigh N.D."/>
            <person name="Simon A."/>
            <person name="Yun M.H."/>
        </authorList>
    </citation>
    <scope>NUCLEOTIDE SEQUENCE</scope>
    <source>
        <strain evidence="2">20211129_DDA</strain>
        <tissue evidence="2">Liver</tissue>
    </source>
</reference>
<evidence type="ECO:0000313" key="2">
    <source>
        <dbReference type="EMBL" id="KAJ1157088.1"/>
    </source>
</evidence>
<keyword evidence="3" id="KW-1185">Reference proteome</keyword>
<dbReference type="AlphaFoldDB" id="A0AAV7RYR4"/>
<name>A0AAV7RYR4_PLEWA</name>
<gene>
    <name evidence="2" type="ORF">NDU88_009803</name>
</gene>
<organism evidence="2 3">
    <name type="scientific">Pleurodeles waltl</name>
    <name type="common">Iberian ribbed newt</name>
    <dbReference type="NCBI Taxonomy" id="8319"/>
    <lineage>
        <taxon>Eukaryota</taxon>
        <taxon>Metazoa</taxon>
        <taxon>Chordata</taxon>
        <taxon>Craniata</taxon>
        <taxon>Vertebrata</taxon>
        <taxon>Euteleostomi</taxon>
        <taxon>Amphibia</taxon>
        <taxon>Batrachia</taxon>
        <taxon>Caudata</taxon>
        <taxon>Salamandroidea</taxon>
        <taxon>Salamandridae</taxon>
        <taxon>Pleurodelinae</taxon>
        <taxon>Pleurodeles</taxon>
    </lineage>
</organism>
<dbReference type="Proteomes" id="UP001066276">
    <property type="component" value="Chromosome 5"/>
</dbReference>
<evidence type="ECO:0000256" key="1">
    <source>
        <dbReference type="SAM" id="MobiDB-lite"/>
    </source>
</evidence>
<protein>
    <submittedName>
        <fullName evidence="2">Uncharacterized protein</fullName>
    </submittedName>
</protein>